<organism evidence="1">
    <name type="scientific">Lygus hesperus</name>
    <name type="common">Western plant bug</name>
    <dbReference type="NCBI Taxonomy" id="30085"/>
    <lineage>
        <taxon>Eukaryota</taxon>
        <taxon>Metazoa</taxon>
        <taxon>Ecdysozoa</taxon>
        <taxon>Arthropoda</taxon>
        <taxon>Hexapoda</taxon>
        <taxon>Insecta</taxon>
        <taxon>Pterygota</taxon>
        <taxon>Neoptera</taxon>
        <taxon>Paraneoptera</taxon>
        <taxon>Hemiptera</taxon>
        <taxon>Heteroptera</taxon>
        <taxon>Panheteroptera</taxon>
        <taxon>Cimicomorpha</taxon>
        <taxon>Miridae</taxon>
        <taxon>Mirini</taxon>
        <taxon>Lygus</taxon>
    </lineage>
</organism>
<name>A0A146KNF7_LYGHE</name>
<dbReference type="EMBL" id="GDHC01021384">
    <property type="protein sequence ID" value="JAP97244.1"/>
    <property type="molecule type" value="Transcribed_RNA"/>
</dbReference>
<proteinExistence type="predicted"/>
<accession>A0A146KNF7</accession>
<protein>
    <submittedName>
        <fullName evidence="1">Uncharacterized protein</fullName>
    </submittedName>
</protein>
<dbReference type="AlphaFoldDB" id="A0A146KNF7"/>
<gene>
    <name evidence="1" type="ORF">g.34135</name>
</gene>
<reference evidence="1" key="1">
    <citation type="journal article" date="2016" name="Gigascience">
        <title>De novo construction of an expanded transcriptome assembly for the western tarnished plant bug, Lygus hesperus.</title>
        <authorList>
            <person name="Tassone E.E."/>
            <person name="Geib S.M."/>
            <person name="Hall B."/>
            <person name="Fabrick J.A."/>
            <person name="Brent C.S."/>
            <person name="Hull J.J."/>
        </authorList>
    </citation>
    <scope>NUCLEOTIDE SEQUENCE</scope>
</reference>
<evidence type="ECO:0000313" key="1">
    <source>
        <dbReference type="EMBL" id="JAP97244.1"/>
    </source>
</evidence>
<sequence>MYCVRSAKESYIASQIREKNLIPGAALVFVLSQDEHDLVCLVTMADNDPAHVQENRDRSPHCYTYNATLPWQLKNRFHHLHPPHRLAETWLLSSPLVPVTFALLATIATHAMNTALMHCV</sequence>